<dbReference type="Pfam" id="PF07238">
    <property type="entry name" value="PilZ"/>
    <property type="match status" value="1"/>
</dbReference>
<dbReference type="KEGG" id="fno:Fnod_0379"/>
<evidence type="ECO:0000313" key="3">
    <source>
        <dbReference type="Proteomes" id="UP000002415"/>
    </source>
</evidence>
<organism evidence="2 3">
    <name type="scientific">Fervidobacterium nodosum (strain ATCC 35602 / DSM 5306 / Rt17-B1)</name>
    <dbReference type="NCBI Taxonomy" id="381764"/>
    <lineage>
        <taxon>Bacteria</taxon>
        <taxon>Thermotogati</taxon>
        <taxon>Thermotogota</taxon>
        <taxon>Thermotogae</taxon>
        <taxon>Thermotogales</taxon>
        <taxon>Fervidobacteriaceae</taxon>
        <taxon>Fervidobacterium</taxon>
    </lineage>
</organism>
<name>A7HK11_FERNB</name>
<dbReference type="Gene3D" id="2.40.10.220">
    <property type="entry name" value="predicted glycosyltransferase like domains"/>
    <property type="match status" value="1"/>
</dbReference>
<dbReference type="RefSeq" id="WP_011993564.1">
    <property type="nucleotide sequence ID" value="NC_009718.1"/>
</dbReference>
<dbReference type="Proteomes" id="UP000002415">
    <property type="component" value="Chromosome"/>
</dbReference>
<dbReference type="STRING" id="381764.Fnod_0379"/>
<dbReference type="eggNOG" id="ENOG502ZE6V">
    <property type="taxonomic scope" value="Bacteria"/>
</dbReference>
<accession>A7HK11</accession>
<dbReference type="OrthoDB" id="44732at2"/>
<evidence type="ECO:0000313" key="2">
    <source>
        <dbReference type="EMBL" id="ABS60244.1"/>
    </source>
</evidence>
<feature type="domain" description="PilZ" evidence="1">
    <location>
        <begin position="88"/>
        <end position="161"/>
    </location>
</feature>
<dbReference type="GO" id="GO:0035438">
    <property type="term" value="F:cyclic-di-GMP binding"/>
    <property type="evidence" value="ECO:0007669"/>
    <property type="project" value="InterPro"/>
</dbReference>
<dbReference type="AlphaFoldDB" id="A7HK11"/>
<sequence>MTIEEYVNNNLSGAVLKGFTKDEEVALRLKKLNGRQFYVSFIKFTNIPEVLRVDIPVEGYVITFVGKLLNVEENTYVYIALEKAGILQRRTKPRYASFEKCSIYNNFKGVIIDISENGCQILSDYKPNLNETIEIIISDHSENGKVMWFVEEEENYRYGIWIPEPSLKWNELYLRYFNIGELL</sequence>
<protein>
    <recommendedName>
        <fullName evidence="1">PilZ domain-containing protein</fullName>
    </recommendedName>
</protein>
<reference evidence="2 3" key="2">
    <citation type="journal article" date="2009" name="Proc. Natl. Acad. Sci. U.S.A.">
        <title>On the chimeric nature, thermophilic origin, and phylogenetic placement of the Thermotogales.</title>
        <authorList>
            <person name="Zhaxybayeva O."/>
            <person name="Swithers K.S."/>
            <person name="Lapierre P."/>
            <person name="Fournier G.P."/>
            <person name="Bickhart D.M."/>
            <person name="DeBoy R.T."/>
            <person name="Nelson K.E."/>
            <person name="Nesbo C.L."/>
            <person name="Doolittle W.F."/>
            <person name="Gogarten J.P."/>
            <person name="Noll K.M."/>
        </authorList>
    </citation>
    <scope>NUCLEOTIDE SEQUENCE [LARGE SCALE GENOMIC DNA]</scope>
    <source>
        <strain evidence="3">ATCC 35602 / DSM 5306 / Rt17-B1</strain>
    </source>
</reference>
<reference evidence="2 3" key="1">
    <citation type="submission" date="2007-07" db="EMBL/GenBank/DDBJ databases">
        <title>Complete sequence of Fervidobacterium nodosum Rt17-B1.</title>
        <authorList>
            <consortium name="US DOE Joint Genome Institute"/>
            <person name="Copeland A."/>
            <person name="Lucas S."/>
            <person name="Lapidus A."/>
            <person name="Barry K."/>
            <person name="Glavina del Rio T."/>
            <person name="Dalin E."/>
            <person name="Tice H."/>
            <person name="Pitluck S."/>
            <person name="Saunders E."/>
            <person name="Brettin T."/>
            <person name="Bruce D."/>
            <person name="Detter J.C."/>
            <person name="Han C."/>
            <person name="Schmutz J."/>
            <person name="Larimer F."/>
            <person name="Land M."/>
            <person name="Hauser L."/>
            <person name="Kyrpides N."/>
            <person name="Mikhailova N."/>
            <person name="Nelson K."/>
            <person name="Gogarten J.P."/>
            <person name="Noll K."/>
            <person name="Richardson P."/>
        </authorList>
    </citation>
    <scope>NUCLEOTIDE SEQUENCE [LARGE SCALE GENOMIC DNA]</scope>
    <source>
        <strain evidence="3">ATCC 35602 / DSM 5306 / Rt17-B1</strain>
    </source>
</reference>
<keyword evidence="3" id="KW-1185">Reference proteome</keyword>
<dbReference type="HOGENOM" id="CLU_1517216_0_0_0"/>
<dbReference type="InterPro" id="IPR009875">
    <property type="entry name" value="PilZ_domain"/>
</dbReference>
<gene>
    <name evidence="2" type="ordered locus">Fnod_0379</name>
</gene>
<proteinExistence type="predicted"/>
<dbReference type="EMBL" id="CP000771">
    <property type="protein sequence ID" value="ABS60244.1"/>
    <property type="molecule type" value="Genomic_DNA"/>
</dbReference>
<evidence type="ECO:0000259" key="1">
    <source>
        <dbReference type="Pfam" id="PF07238"/>
    </source>
</evidence>
<dbReference type="SUPFAM" id="SSF141371">
    <property type="entry name" value="PilZ domain-like"/>
    <property type="match status" value="1"/>
</dbReference>